<dbReference type="PANTHER" id="PTHR47331">
    <property type="entry name" value="PHD-TYPE DOMAIN-CONTAINING PROTEIN"/>
    <property type="match status" value="1"/>
</dbReference>
<comment type="caution">
    <text evidence="1">The sequence shown here is derived from an EMBL/GenBank/DDBJ whole genome shotgun (WGS) entry which is preliminary data.</text>
</comment>
<dbReference type="Proteomes" id="UP001152795">
    <property type="component" value="Unassembled WGS sequence"/>
</dbReference>
<keyword evidence="2" id="KW-1185">Reference proteome</keyword>
<name>A0A6S7HCV9_PARCT</name>
<dbReference type="EMBL" id="CACRXK020003987">
    <property type="protein sequence ID" value="CAB4001037.1"/>
    <property type="molecule type" value="Genomic_DNA"/>
</dbReference>
<evidence type="ECO:0000313" key="2">
    <source>
        <dbReference type="Proteomes" id="UP001152795"/>
    </source>
</evidence>
<reference evidence="1" key="1">
    <citation type="submission" date="2020-04" db="EMBL/GenBank/DDBJ databases">
        <authorList>
            <person name="Alioto T."/>
            <person name="Alioto T."/>
            <person name="Gomez Garrido J."/>
        </authorList>
    </citation>
    <scope>NUCLEOTIDE SEQUENCE</scope>
    <source>
        <strain evidence="1">A484AB</strain>
    </source>
</reference>
<evidence type="ECO:0000313" key="1">
    <source>
        <dbReference type="EMBL" id="CAB4001037.1"/>
    </source>
</evidence>
<dbReference type="OrthoDB" id="429521at2759"/>
<organism evidence="1 2">
    <name type="scientific">Paramuricea clavata</name>
    <name type="common">Red gorgonian</name>
    <name type="synonym">Violescent sea-whip</name>
    <dbReference type="NCBI Taxonomy" id="317549"/>
    <lineage>
        <taxon>Eukaryota</taxon>
        <taxon>Metazoa</taxon>
        <taxon>Cnidaria</taxon>
        <taxon>Anthozoa</taxon>
        <taxon>Octocorallia</taxon>
        <taxon>Malacalcyonacea</taxon>
        <taxon>Plexauridae</taxon>
        <taxon>Paramuricea</taxon>
    </lineage>
</organism>
<gene>
    <name evidence="1" type="ORF">PACLA_8A029790</name>
</gene>
<dbReference type="Pfam" id="PF05380">
    <property type="entry name" value="Peptidase_A17"/>
    <property type="match status" value="1"/>
</dbReference>
<dbReference type="AlphaFoldDB" id="A0A6S7HCV9"/>
<proteinExistence type="predicted"/>
<sequence length="438" mass="50473">MSENRDNVLKQLKLGVERTENILDSGKPDSIKRNLNALRETIRETNEHKRAVDAEKIEADESIEKINEWNLGIEVKIEQGDGEIKRLEQWLFEKEQSEKHVAQEKQFKIELKLHEKRLKMKAELKLTQTKPELQECSDFKTAKSPKLVISTFDGPLMDWPRLILGTRNPAVSNEKERDERKSIFRAREDEARVRGCVYCEDTGHKATQCDKITDTSERKKILTKKGNEEKLMTDDGTGEGIFHVVVVKLKWKKPELLNIINPGYEELRRKYSHFQGAVIDDPDTKEKLPIHLVKPTKTYEKVSFGKAQLGTTKRQTKLLGRTWDKTKDTLSVETNQKPVTTKREALSELAKVYDPLGLVSPTTLAAKQLYRDMCKAKLPWDWALTEQIRRRWEEWQLAVSMAFTVPRSLAPFFQPVTAVTLHAFGDASKLCVPNIEII</sequence>
<accession>A0A6S7HCV9</accession>
<protein>
    <submittedName>
        <fullName evidence="1">Uncharacterized protein</fullName>
    </submittedName>
</protein>
<dbReference type="InterPro" id="IPR008042">
    <property type="entry name" value="Retrotrans_Pao"/>
</dbReference>